<dbReference type="PANTHER" id="PTHR43884">
    <property type="entry name" value="ACYL-COA DEHYDROGENASE"/>
    <property type="match status" value="1"/>
</dbReference>
<keyword evidence="3 6" id="KW-0285">Flavoprotein</keyword>
<feature type="domain" description="Acyl-CoA dehydrogenase/oxidase N-terminal" evidence="9">
    <location>
        <begin position="6"/>
        <end position="118"/>
    </location>
</feature>
<feature type="domain" description="Acyl-CoA dehydrogenase/oxidase C-terminal" evidence="7">
    <location>
        <begin position="229"/>
        <end position="377"/>
    </location>
</feature>
<dbReference type="KEGG" id="pth:PTH_1575"/>
<dbReference type="GO" id="GO:0003995">
    <property type="term" value="F:acyl-CoA dehydrogenase activity"/>
    <property type="evidence" value="ECO:0007669"/>
    <property type="project" value="InterPro"/>
</dbReference>
<organism evidence="10 11">
    <name type="scientific">Pelotomaculum thermopropionicum (strain DSM 13744 / JCM 10971 / SI)</name>
    <dbReference type="NCBI Taxonomy" id="370438"/>
    <lineage>
        <taxon>Bacteria</taxon>
        <taxon>Bacillati</taxon>
        <taxon>Bacillota</taxon>
        <taxon>Clostridia</taxon>
        <taxon>Eubacteriales</taxon>
        <taxon>Desulfotomaculaceae</taxon>
        <taxon>Pelotomaculum</taxon>
    </lineage>
</organism>
<name>A5D1Y9_PELTS</name>
<dbReference type="HOGENOM" id="CLU_018204_0_2_9"/>
<dbReference type="FunFam" id="1.20.140.10:FF:000004">
    <property type="entry name" value="Acyl-CoA dehydrogenase FadE25"/>
    <property type="match status" value="1"/>
</dbReference>
<evidence type="ECO:0000313" key="10">
    <source>
        <dbReference type="EMBL" id="BAF59756.1"/>
    </source>
</evidence>
<keyword evidence="5 6" id="KW-0560">Oxidoreductase</keyword>
<dbReference type="InterPro" id="IPR036250">
    <property type="entry name" value="AcylCo_DH-like_C"/>
</dbReference>
<evidence type="ECO:0000259" key="7">
    <source>
        <dbReference type="Pfam" id="PF00441"/>
    </source>
</evidence>
<protein>
    <submittedName>
        <fullName evidence="10">Acyl-CoA dehydrogenases</fullName>
    </submittedName>
</protein>
<dbReference type="eggNOG" id="COG1960">
    <property type="taxonomic scope" value="Bacteria"/>
</dbReference>
<gene>
    <name evidence="10" type="primary">CaiA</name>
    <name evidence="10" type="ordered locus">PTH_1575</name>
</gene>
<dbReference type="InterPro" id="IPR013786">
    <property type="entry name" value="AcylCoA_DH/ox_N"/>
</dbReference>
<accession>A5D1Y9</accession>
<evidence type="ECO:0000256" key="4">
    <source>
        <dbReference type="ARBA" id="ARBA00022827"/>
    </source>
</evidence>
<dbReference type="EMBL" id="AP009389">
    <property type="protein sequence ID" value="BAF59756.1"/>
    <property type="molecule type" value="Genomic_DNA"/>
</dbReference>
<keyword evidence="11" id="KW-1185">Reference proteome</keyword>
<keyword evidence="4 6" id="KW-0274">FAD</keyword>
<dbReference type="PIRSF" id="PIRSF016578">
    <property type="entry name" value="HsaA"/>
    <property type="match status" value="1"/>
</dbReference>
<dbReference type="Gene3D" id="2.40.110.10">
    <property type="entry name" value="Butyryl-CoA Dehydrogenase, subunit A, domain 2"/>
    <property type="match status" value="1"/>
</dbReference>
<feature type="domain" description="Acyl-CoA oxidase/dehydrogenase middle" evidence="8">
    <location>
        <begin position="123"/>
        <end position="216"/>
    </location>
</feature>
<dbReference type="InterPro" id="IPR009100">
    <property type="entry name" value="AcylCoA_DH/oxidase_NM_dom_sf"/>
</dbReference>
<dbReference type="SUPFAM" id="SSF56645">
    <property type="entry name" value="Acyl-CoA dehydrogenase NM domain-like"/>
    <property type="match status" value="1"/>
</dbReference>
<dbReference type="STRING" id="370438.PTH_1575"/>
<dbReference type="AlphaFoldDB" id="A5D1Y9"/>
<dbReference type="Gene3D" id="1.20.140.10">
    <property type="entry name" value="Butyryl-CoA Dehydrogenase, subunit A, domain 3"/>
    <property type="match status" value="1"/>
</dbReference>
<evidence type="ECO:0000259" key="8">
    <source>
        <dbReference type="Pfam" id="PF02770"/>
    </source>
</evidence>
<dbReference type="Pfam" id="PF02771">
    <property type="entry name" value="Acyl-CoA_dh_N"/>
    <property type="match status" value="1"/>
</dbReference>
<dbReference type="GO" id="GO:0050660">
    <property type="term" value="F:flavin adenine dinucleotide binding"/>
    <property type="evidence" value="ECO:0007669"/>
    <property type="project" value="InterPro"/>
</dbReference>
<dbReference type="PROSITE" id="PS00073">
    <property type="entry name" value="ACYL_COA_DH_2"/>
    <property type="match status" value="1"/>
</dbReference>
<dbReference type="InterPro" id="IPR006089">
    <property type="entry name" value="Acyl-CoA_DH_CS"/>
</dbReference>
<evidence type="ECO:0000259" key="9">
    <source>
        <dbReference type="Pfam" id="PF02771"/>
    </source>
</evidence>
<sequence length="379" mass="41436">MDFHWTKEHQLIKKSARDFGNEQLEPQAAEIDRTGRFPSETVKAMAELDFMGMFFPPEYGGAGTDFMSYILMLEELSRFCASTSAILATHCSLVSYPVFKYGSESQKKKYLTAMCKGEKLGGFALAEPGAAPASGPERVVAIMDGDDYLLNGKKYFVLNGGVADIYVVFAQTGQSAGMKGLSAFIVEAGIPGFKVKRQIEKMGLRAQPTAEMVFEKTRVSRENLLGAENQGYEILKDTLAFAGVAAAAQVAGICQTALELSVKYAKERVQFGRPIACLQAIQWMLADMAANVHMIRLATYKAASLIQEDKTIAYEAAIARMFAARAGVDVCMDAVQIHGGYGYGKELIVERLLRDVKGIIIFENSSEFPQSIIASTLLR</sequence>
<comment type="similarity">
    <text evidence="2 6">Belongs to the acyl-CoA dehydrogenase family.</text>
</comment>
<dbReference type="InterPro" id="IPR037069">
    <property type="entry name" value="AcylCoA_DH/ox_N_sf"/>
</dbReference>
<dbReference type="Pfam" id="PF00441">
    <property type="entry name" value="Acyl-CoA_dh_1"/>
    <property type="match status" value="1"/>
</dbReference>
<evidence type="ECO:0000313" key="11">
    <source>
        <dbReference type="Proteomes" id="UP000006556"/>
    </source>
</evidence>
<dbReference type="SUPFAM" id="SSF47203">
    <property type="entry name" value="Acyl-CoA dehydrogenase C-terminal domain-like"/>
    <property type="match status" value="1"/>
</dbReference>
<comment type="cofactor">
    <cofactor evidence="1 6">
        <name>FAD</name>
        <dbReference type="ChEBI" id="CHEBI:57692"/>
    </cofactor>
</comment>
<dbReference type="Gene3D" id="1.10.540.10">
    <property type="entry name" value="Acyl-CoA dehydrogenase/oxidase, N-terminal domain"/>
    <property type="match status" value="1"/>
</dbReference>
<dbReference type="Pfam" id="PF02770">
    <property type="entry name" value="Acyl-CoA_dh_M"/>
    <property type="match status" value="1"/>
</dbReference>
<dbReference type="InterPro" id="IPR006091">
    <property type="entry name" value="Acyl-CoA_Oxase/DH_mid-dom"/>
</dbReference>
<dbReference type="Proteomes" id="UP000006556">
    <property type="component" value="Chromosome"/>
</dbReference>
<evidence type="ECO:0000256" key="2">
    <source>
        <dbReference type="ARBA" id="ARBA00009347"/>
    </source>
</evidence>
<reference evidence="11" key="1">
    <citation type="journal article" date="2008" name="Genome Res.">
        <title>The genome of Pelotomaculum thermopropionicum reveals niche-associated evolution in anaerobic microbiota.</title>
        <authorList>
            <person name="Kosaka T."/>
            <person name="Kato S."/>
            <person name="Shimoyama T."/>
            <person name="Ishii S."/>
            <person name="Abe T."/>
            <person name="Watanabe K."/>
        </authorList>
    </citation>
    <scope>NUCLEOTIDE SEQUENCE [LARGE SCALE GENOMIC DNA]</scope>
    <source>
        <strain evidence="11">DSM 13744 / JCM 10971 / SI</strain>
    </source>
</reference>
<proteinExistence type="inferred from homology"/>
<evidence type="ECO:0000256" key="5">
    <source>
        <dbReference type="ARBA" id="ARBA00023002"/>
    </source>
</evidence>
<dbReference type="InterPro" id="IPR046373">
    <property type="entry name" value="Acyl-CoA_Oxase/DH_mid-dom_sf"/>
</dbReference>
<evidence type="ECO:0000256" key="6">
    <source>
        <dbReference type="RuleBase" id="RU362125"/>
    </source>
</evidence>
<dbReference type="InterPro" id="IPR009075">
    <property type="entry name" value="AcylCo_DH/oxidase_C"/>
</dbReference>
<dbReference type="FunFam" id="1.10.540.10:FF:000002">
    <property type="entry name" value="Acyl-CoA dehydrogenase FadE19"/>
    <property type="match status" value="1"/>
</dbReference>
<dbReference type="PANTHER" id="PTHR43884:SF12">
    <property type="entry name" value="ISOVALERYL-COA DEHYDROGENASE, MITOCHONDRIAL-RELATED"/>
    <property type="match status" value="1"/>
</dbReference>
<evidence type="ECO:0000256" key="3">
    <source>
        <dbReference type="ARBA" id="ARBA00022630"/>
    </source>
</evidence>
<evidence type="ECO:0000256" key="1">
    <source>
        <dbReference type="ARBA" id="ARBA00001974"/>
    </source>
</evidence>